<dbReference type="InterPro" id="IPR042094">
    <property type="entry name" value="T2SS_GspF_sf"/>
</dbReference>
<feature type="domain" description="Type II secretion system protein GspF" evidence="10">
    <location>
        <begin position="73"/>
        <end position="196"/>
    </location>
</feature>
<evidence type="ECO:0000313" key="11">
    <source>
        <dbReference type="EMBL" id="VAW56778.1"/>
    </source>
</evidence>
<sequence>MATKTIEKSTFHWEGRNKDGKTVKGDINATSQALVKAELRKRGILPKKVTKKSAGLFGKKKGKKIKSADISVFSRQMATMMKAGVPLVQSFEITADGHSNPSMTELILKIKVDVEAGGTFAEAISKHPLYFDDLFCNLVAAGEQSGALETLLEKIATYKEKTEALKTKIKKAMVYPLSVLGVAMIVSAILLIFVVPIFAGLFGSFGADLPAFTLFVVGLSDFAVKWWYVIFGVIAGSIWGFTQTYRRSRKFRNTLDRLYLKIPVVSGLVKNSSIARFSRTLATMFTAGVPLVEAMDSVAGASGNNEYIEAILTLRDDLASGLQLQSSLQQFPELFPNLVVQMVAIGEESGALDDMLSKVADYYEAEVDNSVDSLTALMEPLIMVFLAIVIGGLVIAMYLPIFKMGEVVSG</sequence>
<dbReference type="Gene3D" id="1.20.81.30">
    <property type="entry name" value="Type II secretion system (T2SS), domain F"/>
    <property type="match status" value="2"/>
</dbReference>
<keyword evidence="6 9" id="KW-0812">Transmembrane</keyword>
<accession>A0A3B0WLA3</accession>
<keyword evidence="3" id="KW-0813">Transport</keyword>
<keyword evidence="4" id="KW-1003">Cell membrane</keyword>
<evidence type="ECO:0000256" key="4">
    <source>
        <dbReference type="ARBA" id="ARBA00022475"/>
    </source>
</evidence>
<comment type="similarity">
    <text evidence="2">Belongs to the GSP F family.</text>
</comment>
<feature type="domain" description="Type II secretion system protein GspF" evidence="10">
    <location>
        <begin position="277"/>
        <end position="400"/>
    </location>
</feature>
<dbReference type="PROSITE" id="PS00874">
    <property type="entry name" value="T2SP_F"/>
    <property type="match status" value="1"/>
</dbReference>
<name>A0A3B0WLA3_9ZZZZ</name>
<evidence type="ECO:0000256" key="9">
    <source>
        <dbReference type="SAM" id="Phobius"/>
    </source>
</evidence>
<keyword evidence="7 9" id="KW-1133">Transmembrane helix</keyword>
<dbReference type="EMBL" id="UOFF01000276">
    <property type="protein sequence ID" value="VAW56778.1"/>
    <property type="molecule type" value="Genomic_DNA"/>
</dbReference>
<protein>
    <submittedName>
        <fullName evidence="11">Type IV fimbrial assembly protein PilC</fullName>
    </submittedName>
</protein>
<evidence type="ECO:0000256" key="7">
    <source>
        <dbReference type="ARBA" id="ARBA00022989"/>
    </source>
</evidence>
<dbReference type="InterPro" id="IPR018076">
    <property type="entry name" value="T2SS_GspF_dom"/>
</dbReference>
<evidence type="ECO:0000256" key="1">
    <source>
        <dbReference type="ARBA" id="ARBA00004429"/>
    </source>
</evidence>
<evidence type="ECO:0000256" key="2">
    <source>
        <dbReference type="ARBA" id="ARBA00005745"/>
    </source>
</evidence>
<evidence type="ECO:0000259" key="10">
    <source>
        <dbReference type="Pfam" id="PF00482"/>
    </source>
</evidence>
<dbReference type="GO" id="GO:0005886">
    <property type="term" value="C:plasma membrane"/>
    <property type="evidence" value="ECO:0007669"/>
    <property type="project" value="UniProtKB-SubCell"/>
</dbReference>
<dbReference type="PANTHER" id="PTHR30012">
    <property type="entry name" value="GENERAL SECRETION PATHWAY PROTEIN"/>
    <property type="match status" value="1"/>
</dbReference>
<feature type="transmembrane region" description="Helical" evidence="9">
    <location>
        <begin position="174"/>
        <end position="202"/>
    </location>
</feature>
<dbReference type="PRINTS" id="PR00812">
    <property type="entry name" value="BCTERIALGSPF"/>
</dbReference>
<feature type="transmembrane region" description="Helical" evidence="9">
    <location>
        <begin position="222"/>
        <end position="242"/>
    </location>
</feature>
<dbReference type="InterPro" id="IPR001992">
    <property type="entry name" value="T2SS_GspF/T4SS_PilC_CS"/>
</dbReference>
<gene>
    <name evidence="11" type="ORF">MNBD_GAMMA07-1863</name>
</gene>
<dbReference type="AlphaFoldDB" id="A0A3B0WLA3"/>
<dbReference type="GO" id="GO:0015628">
    <property type="term" value="P:protein secretion by the type II secretion system"/>
    <property type="evidence" value="ECO:0007669"/>
    <property type="project" value="TreeGrafter"/>
</dbReference>
<evidence type="ECO:0000256" key="6">
    <source>
        <dbReference type="ARBA" id="ARBA00022692"/>
    </source>
</evidence>
<dbReference type="PANTHER" id="PTHR30012:SF7">
    <property type="entry name" value="PROTEIN TRANSPORT PROTEIN HOFC HOMOLOG"/>
    <property type="match status" value="1"/>
</dbReference>
<comment type="subcellular location">
    <subcellularLocation>
        <location evidence="1">Cell inner membrane</location>
        <topology evidence="1">Multi-pass membrane protein</topology>
    </subcellularLocation>
</comment>
<evidence type="ECO:0000256" key="3">
    <source>
        <dbReference type="ARBA" id="ARBA00022448"/>
    </source>
</evidence>
<keyword evidence="8 9" id="KW-0472">Membrane</keyword>
<dbReference type="InterPro" id="IPR003004">
    <property type="entry name" value="GspF/PilC"/>
</dbReference>
<feature type="transmembrane region" description="Helical" evidence="9">
    <location>
        <begin position="381"/>
        <end position="401"/>
    </location>
</feature>
<evidence type="ECO:0000256" key="8">
    <source>
        <dbReference type="ARBA" id="ARBA00023136"/>
    </source>
</evidence>
<dbReference type="Pfam" id="PF00482">
    <property type="entry name" value="T2SSF"/>
    <property type="match status" value="2"/>
</dbReference>
<evidence type="ECO:0000256" key="5">
    <source>
        <dbReference type="ARBA" id="ARBA00022519"/>
    </source>
</evidence>
<reference evidence="11" key="1">
    <citation type="submission" date="2018-06" db="EMBL/GenBank/DDBJ databases">
        <authorList>
            <person name="Zhirakovskaya E."/>
        </authorList>
    </citation>
    <scope>NUCLEOTIDE SEQUENCE</scope>
</reference>
<proteinExistence type="inferred from homology"/>
<dbReference type="FunFam" id="1.20.81.30:FF:000001">
    <property type="entry name" value="Type II secretion system protein F"/>
    <property type="match status" value="2"/>
</dbReference>
<keyword evidence="5" id="KW-0997">Cell inner membrane</keyword>
<organism evidence="11">
    <name type="scientific">hydrothermal vent metagenome</name>
    <dbReference type="NCBI Taxonomy" id="652676"/>
    <lineage>
        <taxon>unclassified sequences</taxon>
        <taxon>metagenomes</taxon>
        <taxon>ecological metagenomes</taxon>
    </lineage>
</organism>